<dbReference type="InterPro" id="IPR004358">
    <property type="entry name" value="Sig_transdc_His_kin-like_C"/>
</dbReference>
<evidence type="ECO:0000256" key="5">
    <source>
        <dbReference type="ARBA" id="ARBA00022777"/>
    </source>
</evidence>
<comment type="caution">
    <text evidence="10">The sequence shown here is derived from an EMBL/GenBank/DDBJ whole genome shotgun (WGS) entry which is preliminary data.</text>
</comment>
<dbReference type="PRINTS" id="PR00344">
    <property type="entry name" value="BCTRLSENSOR"/>
</dbReference>
<keyword evidence="8" id="KW-0472">Membrane</keyword>
<keyword evidence="11" id="KW-1185">Reference proteome</keyword>
<keyword evidence="6" id="KW-0902">Two-component regulatory system</keyword>
<evidence type="ECO:0000256" key="6">
    <source>
        <dbReference type="ARBA" id="ARBA00023012"/>
    </source>
</evidence>
<dbReference type="Proteomes" id="UP001597418">
    <property type="component" value="Unassembled WGS sequence"/>
</dbReference>
<dbReference type="InterPro" id="IPR003594">
    <property type="entry name" value="HATPase_dom"/>
</dbReference>
<dbReference type="SMART" id="SM00388">
    <property type="entry name" value="HisKA"/>
    <property type="match status" value="1"/>
</dbReference>
<feature type="domain" description="Histidine kinase" evidence="9">
    <location>
        <begin position="401"/>
        <end position="620"/>
    </location>
</feature>
<dbReference type="Gene3D" id="1.10.287.130">
    <property type="match status" value="1"/>
</dbReference>
<dbReference type="CDD" id="cd00082">
    <property type="entry name" value="HisKA"/>
    <property type="match status" value="1"/>
</dbReference>
<dbReference type="InterPro" id="IPR003661">
    <property type="entry name" value="HisK_dim/P_dom"/>
</dbReference>
<keyword evidence="4" id="KW-0808">Transferase</keyword>
<dbReference type="PANTHER" id="PTHR43711:SF1">
    <property type="entry name" value="HISTIDINE KINASE 1"/>
    <property type="match status" value="1"/>
</dbReference>
<reference evidence="11" key="1">
    <citation type="journal article" date="2019" name="Int. J. Syst. Evol. Microbiol.">
        <title>The Global Catalogue of Microorganisms (GCM) 10K type strain sequencing project: providing services to taxonomists for standard genome sequencing and annotation.</title>
        <authorList>
            <consortium name="The Broad Institute Genomics Platform"/>
            <consortium name="The Broad Institute Genome Sequencing Center for Infectious Disease"/>
            <person name="Wu L."/>
            <person name="Ma J."/>
        </authorList>
    </citation>
    <scope>NUCLEOTIDE SEQUENCE [LARGE SCALE GENOMIC DNA]</scope>
    <source>
        <strain evidence="11">KCTC 42247</strain>
    </source>
</reference>
<sequence length="627" mass="71280">MKKRSITLIIWFMSIALLGVMAMQYYFIRQSYIQKSQIFDESVNASLSVVANKIERHEVYEFTKKQAKLNQAKFAEDQKIQREKEIILAEQIALQDEINKLRVKNFDARDRYRNEEEDLKRNFPNAAYVSNTFFETYVRRKDFHHLITFSIEKSYDILDPTLPTISTVVGASKRIAEVAARDDSTRFIIPIVNDATLQVHSFAWATLPPTEDAATRLRLQEAEQELKKLNYRKLSVATDLYDTVAILGGKDNKVIEDITTSIAMSKRPLKERIKTDLAMHYLQEELYNRGIVSPFLMEIRSNPKAPLIIQAASQVDDGDLMRLKDAVEYSTQLFQGDQGKSPGLLSIYFPYKESHIASNMAFMVIAVLALLSLLVGCFAYTLTIIFRQKKISEMKTDFINNMTHEFKTPVATIMIASESLRDKEIASNESRVAKLANIIYDENVRLGSHIERVLNIARLEKENLNIERTKVHMNALVANVLESMHLQMDKADGTLQVDLAATHDVVIGDELHLSNVIFNLLDNAIKYSKDTPQITVKSYNTKNSITISVADKGVGMSKEHQEKIFDQFYRIPTGNIHNVKGFGLGLSYVNNIIKILNGKISVKSERDKGTQFEVTLPLQATDSTSRA</sequence>
<proteinExistence type="predicted"/>
<dbReference type="InterPro" id="IPR050736">
    <property type="entry name" value="Sensor_HK_Regulatory"/>
</dbReference>
<evidence type="ECO:0000256" key="2">
    <source>
        <dbReference type="ARBA" id="ARBA00012438"/>
    </source>
</evidence>
<keyword evidence="5 10" id="KW-0418">Kinase</keyword>
<evidence type="ECO:0000313" key="10">
    <source>
        <dbReference type="EMBL" id="MFD2742860.1"/>
    </source>
</evidence>
<dbReference type="RefSeq" id="WP_066754712.1">
    <property type="nucleotide sequence ID" value="NZ_JBHUMB010000006.1"/>
</dbReference>
<keyword evidence="8" id="KW-0812">Transmembrane</keyword>
<evidence type="ECO:0000313" key="11">
    <source>
        <dbReference type="Proteomes" id="UP001597418"/>
    </source>
</evidence>
<dbReference type="Pfam" id="PF02518">
    <property type="entry name" value="HATPase_c"/>
    <property type="match status" value="1"/>
</dbReference>
<keyword evidence="3" id="KW-0597">Phosphoprotein</keyword>
<dbReference type="InterPro" id="IPR005467">
    <property type="entry name" value="His_kinase_dom"/>
</dbReference>
<evidence type="ECO:0000259" key="9">
    <source>
        <dbReference type="PROSITE" id="PS50109"/>
    </source>
</evidence>
<dbReference type="Pfam" id="PF00512">
    <property type="entry name" value="HisKA"/>
    <property type="match status" value="1"/>
</dbReference>
<evidence type="ECO:0000256" key="7">
    <source>
        <dbReference type="SAM" id="Coils"/>
    </source>
</evidence>
<feature type="transmembrane region" description="Helical" evidence="8">
    <location>
        <begin position="360"/>
        <end position="386"/>
    </location>
</feature>
<dbReference type="EC" id="2.7.13.3" evidence="2"/>
<organism evidence="10 11">
    <name type="scientific">Sphingobacterium populi</name>
    <dbReference type="NCBI Taxonomy" id="1812824"/>
    <lineage>
        <taxon>Bacteria</taxon>
        <taxon>Pseudomonadati</taxon>
        <taxon>Bacteroidota</taxon>
        <taxon>Sphingobacteriia</taxon>
        <taxon>Sphingobacteriales</taxon>
        <taxon>Sphingobacteriaceae</taxon>
        <taxon>Sphingobacterium</taxon>
    </lineage>
</organism>
<name>A0ABW5UC91_9SPHI</name>
<dbReference type="InterPro" id="IPR036097">
    <property type="entry name" value="HisK_dim/P_sf"/>
</dbReference>
<dbReference type="EMBL" id="JBHUMB010000006">
    <property type="protein sequence ID" value="MFD2742860.1"/>
    <property type="molecule type" value="Genomic_DNA"/>
</dbReference>
<evidence type="ECO:0000256" key="1">
    <source>
        <dbReference type="ARBA" id="ARBA00000085"/>
    </source>
</evidence>
<feature type="coiled-coil region" evidence="7">
    <location>
        <begin position="212"/>
        <end position="239"/>
    </location>
</feature>
<dbReference type="SUPFAM" id="SSF55874">
    <property type="entry name" value="ATPase domain of HSP90 chaperone/DNA topoisomerase II/histidine kinase"/>
    <property type="match status" value="1"/>
</dbReference>
<gene>
    <name evidence="10" type="ORF">ACFSQ6_05575</name>
</gene>
<keyword evidence="7" id="KW-0175">Coiled coil</keyword>
<dbReference type="SMART" id="SM00387">
    <property type="entry name" value="HATPase_c"/>
    <property type="match status" value="1"/>
</dbReference>
<dbReference type="InterPro" id="IPR036890">
    <property type="entry name" value="HATPase_C_sf"/>
</dbReference>
<accession>A0ABW5UC91</accession>
<dbReference type="Gene3D" id="3.30.565.10">
    <property type="entry name" value="Histidine kinase-like ATPase, C-terminal domain"/>
    <property type="match status" value="1"/>
</dbReference>
<keyword evidence="8" id="KW-1133">Transmembrane helix</keyword>
<dbReference type="PANTHER" id="PTHR43711">
    <property type="entry name" value="TWO-COMPONENT HISTIDINE KINASE"/>
    <property type="match status" value="1"/>
</dbReference>
<comment type="catalytic activity">
    <reaction evidence="1">
        <text>ATP + protein L-histidine = ADP + protein N-phospho-L-histidine.</text>
        <dbReference type="EC" id="2.7.13.3"/>
    </reaction>
</comment>
<evidence type="ECO:0000256" key="8">
    <source>
        <dbReference type="SAM" id="Phobius"/>
    </source>
</evidence>
<evidence type="ECO:0000256" key="3">
    <source>
        <dbReference type="ARBA" id="ARBA00022553"/>
    </source>
</evidence>
<dbReference type="SUPFAM" id="SSF47384">
    <property type="entry name" value="Homodimeric domain of signal transducing histidine kinase"/>
    <property type="match status" value="1"/>
</dbReference>
<dbReference type="PROSITE" id="PS50109">
    <property type="entry name" value="HIS_KIN"/>
    <property type="match status" value="1"/>
</dbReference>
<evidence type="ECO:0000256" key="4">
    <source>
        <dbReference type="ARBA" id="ARBA00022679"/>
    </source>
</evidence>
<protein>
    <recommendedName>
        <fullName evidence="2">histidine kinase</fullName>
        <ecNumber evidence="2">2.7.13.3</ecNumber>
    </recommendedName>
</protein>
<dbReference type="GO" id="GO:0016301">
    <property type="term" value="F:kinase activity"/>
    <property type="evidence" value="ECO:0007669"/>
    <property type="project" value="UniProtKB-KW"/>
</dbReference>